<dbReference type="InterPro" id="IPR044301">
    <property type="entry name" value="PR4"/>
</dbReference>
<protein>
    <recommendedName>
        <fullName evidence="2">Barwin domain-containing protein</fullName>
    </recommendedName>
</protein>
<dbReference type="PANTHER" id="PTHR46351">
    <property type="entry name" value="WOUND-INDUCED PROTEIN WIN2"/>
    <property type="match status" value="1"/>
</dbReference>
<dbReference type="Proteomes" id="UP001497516">
    <property type="component" value="Chromosome 10"/>
</dbReference>
<dbReference type="GO" id="GO:0050832">
    <property type="term" value="P:defense response to fungus"/>
    <property type="evidence" value="ECO:0007669"/>
    <property type="project" value="InterPro"/>
</dbReference>
<evidence type="ECO:0000259" key="2">
    <source>
        <dbReference type="PROSITE" id="PS51174"/>
    </source>
</evidence>
<dbReference type="GO" id="GO:0004540">
    <property type="term" value="F:RNA nuclease activity"/>
    <property type="evidence" value="ECO:0007669"/>
    <property type="project" value="InterPro"/>
</dbReference>
<evidence type="ECO:0000313" key="3">
    <source>
        <dbReference type="EMBL" id="CAL1359292.1"/>
    </source>
</evidence>
<proteinExistence type="predicted"/>
<reference evidence="3 4" key="1">
    <citation type="submission" date="2024-04" db="EMBL/GenBank/DDBJ databases">
        <authorList>
            <person name="Fracassetti M."/>
        </authorList>
    </citation>
    <scope>NUCLEOTIDE SEQUENCE [LARGE SCALE GENOMIC DNA]</scope>
</reference>
<dbReference type="InterPro" id="IPR036908">
    <property type="entry name" value="RlpA-like_sf"/>
</dbReference>
<evidence type="ECO:0000256" key="1">
    <source>
        <dbReference type="ARBA" id="ARBA00023157"/>
    </source>
</evidence>
<dbReference type="EMBL" id="OZ034814">
    <property type="protein sequence ID" value="CAL1359292.1"/>
    <property type="molecule type" value="Genomic_DNA"/>
</dbReference>
<organism evidence="3 4">
    <name type="scientific">Linum trigynum</name>
    <dbReference type="NCBI Taxonomy" id="586398"/>
    <lineage>
        <taxon>Eukaryota</taxon>
        <taxon>Viridiplantae</taxon>
        <taxon>Streptophyta</taxon>
        <taxon>Embryophyta</taxon>
        <taxon>Tracheophyta</taxon>
        <taxon>Spermatophyta</taxon>
        <taxon>Magnoliopsida</taxon>
        <taxon>eudicotyledons</taxon>
        <taxon>Gunneridae</taxon>
        <taxon>Pentapetalae</taxon>
        <taxon>rosids</taxon>
        <taxon>fabids</taxon>
        <taxon>Malpighiales</taxon>
        <taxon>Linaceae</taxon>
        <taxon>Linum</taxon>
    </lineage>
</organism>
<gene>
    <name evidence="3" type="ORF">LTRI10_LOCUS6788</name>
</gene>
<keyword evidence="1" id="KW-1015">Disulfide bond</keyword>
<dbReference type="GO" id="GO:0042742">
    <property type="term" value="P:defense response to bacterium"/>
    <property type="evidence" value="ECO:0007669"/>
    <property type="project" value="InterPro"/>
</dbReference>
<evidence type="ECO:0000313" key="4">
    <source>
        <dbReference type="Proteomes" id="UP001497516"/>
    </source>
</evidence>
<dbReference type="InterPro" id="IPR001153">
    <property type="entry name" value="Barwin_dom"/>
</dbReference>
<dbReference type="Gene3D" id="2.40.40.10">
    <property type="entry name" value="RlpA-like domain"/>
    <property type="match status" value="1"/>
</dbReference>
<keyword evidence="4" id="KW-1185">Reference proteome</keyword>
<dbReference type="PANTHER" id="PTHR46351:SF3">
    <property type="entry name" value="WOUND-INDUCED PROTEIN WIN2"/>
    <property type="match status" value="1"/>
</dbReference>
<dbReference type="Pfam" id="PF00967">
    <property type="entry name" value="Barwin"/>
    <property type="match status" value="1"/>
</dbReference>
<dbReference type="SUPFAM" id="SSF50685">
    <property type="entry name" value="Barwin-like endoglucanases"/>
    <property type="match status" value="1"/>
</dbReference>
<feature type="domain" description="Barwin" evidence="2">
    <location>
        <begin position="33"/>
        <end position="93"/>
    </location>
</feature>
<dbReference type="AlphaFoldDB" id="A0AAV2CRT4"/>
<sequence>MFSCGASHDEDYPRAAFSAGFFGDNNYNVTNNCGRCLKVASILGRREVKVRIVHERNDHGLELDLSSFNQLDNTDGRADVEGQLTVRYRFESC</sequence>
<accession>A0AAV2CRT4</accession>
<dbReference type="PROSITE" id="PS51174">
    <property type="entry name" value="BARWIN_3"/>
    <property type="match status" value="1"/>
</dbReference>
<name>A0AAV2CRT4_9ROSI</name>